<organism evidence="2 3">
    <name type="scientific">Daedalea quercina L-15889</name>
    <dbReference type="NCBI Taxonomy" id="1314783"/>
    <lineage>
        <taxon>Eukaryota</taxon>
        <taxon>Fungi</taxon>
        <taxon>Dikarya</taxon>
        <taxon>Basidiomycota</taxon>
        <taxon>Agaricomycotina</taxon>
        <taxon>Agaricomycetes</taxon>
        <taxon>Polyporales</taxon>
        <taxon>Fomitopsis</taxon>
    </lineage>
</organism>
<feature type="compositionally biased region" description="Basic and acidic residues" evidence="1">
    <location>
        <begin position="107"/>
        <end position="117"/>
    </location>
</feature>
<feature type="compositionally biased region" description="Polar residues" evidence="1">
    <location>
        <begin position="162"/>
        <end position="176"/>
    </location>
</feature>
<feature type="region of interest" description="Disordered" evidence="1">
    <location>
        <begin position="65"/>
        <end position="176"/>
    </location>
</feature>
<feature type="compositionally biased region" description="Acidic residues" evidence="1">
    <location>
        <begin position="72"/>
        <end position="88"/>
    </location>
</feature>
<dbReference type="Proteomes" id="UP000076727">
    <property type="component" value="Unassembled WGS sequence"/>
</dbReference>
<protein>
    <submittedName>
        <fullName evidence="2">Uncharacterized protein</fullName>
    </submittedName>
</protein>
<evidence type="ECO:0000256" key="1">
    <source>
        <dbReference type="SAM" id="MobiDB-lite"/>
    </source>
</evidence>
<dbReference type="EMBL" id="KV429156">
    <property type="protein sequence ID" value="KZT63797.1"/>
    <property type="molecule type" value="Genomic_DNA"/>
</dbReference>
<name>A0A165KZH6_9APHY</name>
<dbReference type="AlphaFoldDB" id="A0A165KZH6"/>
<accession>A0A165KZH6</accession>
<proteinExistence type="predicted"/>
<evidence type="ECO:0000313" key="2">
    <source>
        <dbReference type="EMBL" id="KZT63797.1"/>
    </source>
</evidence>
<feature type="compositionally biased region" description="Basic and acidic residues" evidence="1">
    <location>
        <begin position="127"/>
        <end position="160"/>
    </location>
</feature>
<reference evidence="2 3" key="1">
    <citation type="journal article" date="2016" name="Mol. Biol. Evol.">
        <title>Comparative Genomics of Early-Diverging Mushroom-Forming Fungi Provides Insights into the Origins of Lignocellulose Decay Capabilities.</title>
        <authorList>
            <person name="Nagy L.G."/>
            <person name="Riley R."/>
            <person name="Tritt A."/>
            <person name="Adam C."/>
            <person name="Daum C."/>
            <person name="Floudas D."/>
            <person name="Sun H."/>
            <person name="Yadav J.S."/>
            <person name="Pangilinan J."/>
            <person name="Larsson K.H."/>
            <person name="Matsuura K."/>
            <person name="Barry K."/>
            <person name="Labutti K."/>
            <person name="Kuo R."/>
            <person name="Ohm R.A."/>
            <person name="Bhattacharya S.S."/>
            <person name="Shirouzu T."/>
            <person name="Yoshinaga Y."/>
            <person name="Martin F.M."/>
            <person name="Grigoriev I.V."/>
            <person name="Hibbett D.S."/>
        </authorList>
    </citation>
    <scope>NUCLEOTIDE SEQUENCE [LARGE SCALE GENOMIC DNA]</scope>
    <source>
        <strain evidence="2 3">L-15889</strain>
    </source>
</reference>
<sequence length="176" mass="19029">MEEDKIVAALVANDSGYSLTAPCNSKPEESPAPIMSVVIEATELPTTGTAVTEFMVTATVISKDEEYAPSSSEDEVLALYDDEEETDDDHWVPRGKLAHTVSSGTRDSNDGRRDGSRSGEGLNNSNSKDKKDKDAKDKDTKDKDAKDKDAKDKDAKDKNKGTKPSNGSSSSNKIRR</sequence>
<evidence type="ECO:0000313" key="3">
    <source>
        <dbReference type="Proteomes" id="UP000076727"/>
    </source>
</evidence>
<keyword evidence="3" id="KW-1185">Reference proteome</keyword>
<gene>
    <name evidence="2" type="ORF">DAEQUDRAFT_733435</name>
</gene>